<feature type="transmembrane region" description="Helical" evidence="1">
    <location>
        <begin position="166"/>
        <end position="188"/>
    </location>
</feature>
<name>A0A6A5GU75_CAERE</name>
<dbReference type="RefSeq" id="XP_053585679.1">
    <property type="nucleotide sequence ID" value="XM_053730907.1"/>
</dbReference>
<proteinExistence type="predicted"/>
<gene>
    <name evidence="2" type="ORF">GCK72_015488</name>
</gene>
<keyword evidence="1" id="KW-0812">Transmembrane</keyword>
<protein>
    <submittedName>
        <fullName evidence="2">Uncharacterized protein</fullName>
    </submittedName>
</protein>
<evidence type="ECO:0000313" key="2">
    <source>
        <dbReference type="EMBL" id="KAF1759028.1"/>
    </source>
</evidence>
<dbReference type="Proteomes" id="UP000483820">
    <property type="component" value="Chromosome IV"/>
</dbReference>
<evidence type="ECO:0000256" key="1">
    <source>
        <dbReference type="SAM" id="Phobius"/>
    </source>
</evidence>
<dbReference type="GeneID" id="78776065"/>
<keyword evidence="1" id="KW-1133">Transmembrane helix</keyword>
<dbReference type="EMBL" id="WUAV01000004">
    <property type="protein sequence ID" value="KAF1759028.1"/>
    <property type="molecule type" value="Genomic_DNA"/>
</dbReference>
<organism evidence="2 3">
    <name type="scientific">Caenorhabditis remanei</name>
    <name type="common">Caenorhabditis vulgaris</name>
    <dbReference type="NCBI Taxonomy" id="31234"/>
    <lineage>
        <taxon>Eukaryota</taxon>
        <taxon>Metazoa</taxon>
        <taxon>Ecdysozoa</taxon>
        <taxon>Nematoda</taxon>
        <taxon>Chromadorea</taxon>
        <taxon>Rhabditida</taxon>
        <taxon>Rhabditina</taxon>
        <taxon>Rhabditomorpha</taxon>
        <taxon>Rhabditoidea</taxon>
        <taxon>Rhabditidae</taxon>
        <taxon>Peloderinae</taxon>
        <taxon>Caenorhabditis</taxon>
    </lineage>
</organism>
<dbReference type="CTD" id="78776065"/>
<accession>A0A6A5GU75</accession>
<comment type="caution">
    <text evidence="2">The sequence shown here is derived from an EMBL/GenBank/DDBJ whole genome shotgun (WGS) entry which is preliminary data.</text>
</comment>
<evidence type="ECO:0000313" key="3">
    <source>
        <dbReference type="Proteomes" id="UP000483820"/>
    </source>
</evidence>
<dbReference type="KEGG" id="crq:GCK72_015488"/>
<sequence>MFRFRLVTNKEKYGKDSTTMGSMKKGQGDVVDALGLILDKLFDEDKKDYQDYQFEDHKFPATGQLLLRAPHTTKIRSGQFVLKAPHNVIIQIETRRFTGRHEEHEAIQINVEEKMQHLDHEDIRKLTENLKALGKAISEFEELLLHDIVMDVGLIDSALHWLRTKFYWIFIIGGAVLVSIVVFFVLAYCCSC</sequence>
<keyword evidence="1" id="KW-0472">Membrane</keyword>
<dbReference type="AlphaFoldDB" id="A0A6A5GU75"/>
<reference evidence="2 3" key="1">
    <citation type="submission" date="2019-12" db="EMBL/GenBank/DDBJ databases">
        <title>Chromosome-level assembly of the Caenorhabditis remanei genome.</title>
        <authorList>
            <person name="Teterina A.A."/>
            <person name="Willis J.H."/>
            <person name="Phillips P.C."/>
        </authorList>
    </citation>
    <scope>NUCLEOTIDE SEQUENCE [LARGE SCALE GENOMIC DNA]</scope>
    <source>
        <strain evidence="2 3">PX506</strain>
        <tissue evidence="2">Whole organism</tissue>
    </source>
</reference>